<feature type="domain" description="TOG" evidence="18">
    <location>
        <begin position="1"/>
        <end position="227"/>
    </location>
</feature>
<reference evidence="19 20" key="1">
    <citation type="journal article" date="2015" name="Genome Biol. Evol.">
        <title>Phylogenomic analyses indicate that early fungi evolved digesting cell walls of algal ancestors of land plants.</title>
        <authorList>
            <person name="Chang Y."/>
            <person name="Wang S."/>
            <person name="Sekimoto S."/>
            <person name="Aerts A.L."/>
            <person name="Choi C."/>
            <person name="Clum A."/>
            <person name="LaButti K.M."/>
            <person name="Lindquist E.A."/>
            <person name="Yee Ngan C."/>
            <person name="Ohm R.A."/>
            <person name="Salamov A.A."/>
            <person name="Grigoriev I.V."/>
            <person name="Spatafora J.W."/>
            <person name="Berbee M.L."/>
        </authorList>
    </citation>
    <scope>NUCLEOTIDE SEQUENCE [LARGE SCALE GENOMIC DNA]</scope>
    <source>
        <strain evidence="19 20">NRRL 28638</strain>
    </source>
</reference>
<dbReference type="GO" id="GO:1990571">
    <property type="term" value="P:meiotic centromere clustering"/>
    <property type="evidence" value="ECO:0007669"/>
    <property type="project" value="UniProtKB-ARBA"/>
</dbReference>
<dbReference type="GO" id="GO:0051315">
    <property type="term" value="P:attachment of mitotic spindle microtubules to kinetochore"/>
    <property type="evidence" value="ECO:0007669"/>
    <property type="project" value="UniProtKB-ARBA"/>
</dbReference>
<proteinExistence type="inferred from homology"/>
<protein>
    <submittedName>
        <fullName evidence="19">ARM repeat-containing protein</fullName>
    </submittedName>
</protein>
<dbReference type="FunFam" id="1.25.10.10:FF:000063">
    <property type="entry name" value="Putative cytoskeleton-associated protein 5"/>
    <property type="match status" value="1"/>
</dbReference>
<dbReference type="Gene3D" id="1.25.10.10">
    <property type="entry name" value="Leucine-rich Repeat Variant"/>
    <property type="match status" value="5"/>
</dbReference>
<evidence type="ECO:0000256" key="7">
    <source>
        <dbReference type="ARBA" id="ARBA00022618"/>
    </source>
</evidence>
<feature type="domain" description="TOG" evidence="18">
    <location>
        <begin position="271"/>
        <end position="505"/>
    </location>
</feature>
<dbReference type="Proteomes" id="UP000070444">
    <property type="component" value="Unassembled WGS sequence"/>
</dbReference>
<keyword evidence="9" id="KW-0677">Repeat</keyword>
<evidence type="ECO:0000256" key="5">
    <source>
        <dbReference type="ARBA" id="ARBA00022454"/>
    </source>
</evidence>
<evidence type="ECO:0000256" key="6">
    <source>
        <dbReference type="ARBA" id="ARBA00022490"/>
    </source>
</evidence>
<evidence type="ECO:0000256" key="17">
    <source>
        <dbReference type="SAM" id="MobiDB-lite"/>
    </source>
</evidence>
<name>A0A137PHE7_CONC2</name>
<evidence type="ECO:0000256" key="16">
    <source>
        <dbReference type="PROSITE-ProRule" id="PRU00103"/>
    </source>
</evidence>
<sequence>MSEEDFSSLSIEDKIAHKSWKARLEGYEELKKKFGSLDPETESYEFSKWTGSLGAFAKDANMAAQEAGLGCILAFAENSPDVRGVPEQVLPPIIDKGLGAMRAGTKTKSLEVILMLVEADIPDPVIDALIPGLSHKLAKAVTGVVNALKEIVKQFGCKTVDPKPLLKQLAKMFGHSDKNVRAEATQLTVELYKWLGKAVEPSLKDLKPVQLKDLQAEFDKLPSERPSASRLLRSQQAIAAAAPPPMDEYETNEDNEYNELEEEPVDVDPYDFAEPVDIMTKLPKDFYNLIASSKWKERVEALEPLKAGLDTPKLKDNGNCGELISTLAGKISDANINVGALCITCIGLIATGLRKDFSQHKSTVVPPLIEKLKEKKITVLEPLRKTLDAVSKSVTISDLIEDISTGSGHKNPNVKAETLKWATRILSSITSQPPSTPEIKALSTPLFKGLDDADTGVRESAAEAIGTLIKLVGDKFIKPFLEKTDAKKTAKIDEYKEKATVSLKASAPVSKPPPASAPSAAPKIKKPPVLSSTKKPTLSSGSAKPAAEAPKPPAAAKAPPKLSSSKPPIKKPTSSTPAGSKPTASKSTKEFKISFKYNQDDIDGLVEDQIPSNLITDLSNSVWKTRLAAIESIYDHINGQNPDDVQAELVVRQMIKKPGPKESNFQVTSKVYSIFALLAERIPSFSAGAASLAIPILADKLGDIKLKGPAGEALVAFAEATSLQFVFSQVYAPIKAQKAPKIQADALSWMKNTLIEFGISGLSTPLLVDFIKTLLGSSNVTVRTNATQLLAELRVYIGPALRKSVEDLNPNLLSNIDKEFEKVSSRTPEAPTRGAPPPPPATSGAGDDSGAPEHDVLDDLFPRVDISPQINGKLAEQLNNANWKVRKEGLDAVSSILGSANNRIKPNLGELPTLLKARLADANKNLVINALDLIGETAKAMGKPFDKYCKTLVGPVAGCLSDQKIQVRTAAFNSLTSIKEANDLEPMLPGVGAALVPENSVQRKDLSKWLADNLELAKDKLPDLSPLVSPLISCLQDKNSDVRKQAQSCLKFVVQSVGFAPIKEKASSLKGASLQSVMPLIDSLRSEGPSPSVGGKPASSTLRPPSALGGRQLSSGPPSRPDSAADVNAKKKAPLLGKRPSTATSSNLSRSNSNAPPSAPAFPILQTDSRSKDQRLAREKPARWIFDSVPSDVLASVQEQSANSFSSELRKLMFSTDHYKDKEYMSAVNTLYDIITCPEYDSLDKYQIEYNELVDRVLFASDLIIKYLTIRIHDSATTLCFRCLETMEGLLQLLSSTGYSLPDNEASIFFPAIISKMGDSKEAMKAKVSATFKQIYSLYPLNKSFVQIMDIGLKSKNAKVRAECLDELAKLIKQNDVSVCNPSKSMPIIAKHIADRDAGVRTGAINVIAEVYILTGDAVYKYLGRIGEKEKSYLDERFKRITPNVTPSVEPSKLPENTGTHLFSFQRKDSVQQDHISPPLPNATPTSISPIQSPLRSEYPEYSPIMAHTTIPPQPSPRNRTSFVPPLASPGIPKSIPPTDHSNNSISLEMSRLDLPQVPNNGQSNIPALSPYSNSHSKQQDRYGLIPTNSVMERLGDQISDPDISLSLEGLREFESQISGGYEVISPYLNNIVIAISKKVRSLNTNPIPEDSPHFARLIKYLVNSLVQIFSTSELARNIDEAALHDLINQILIMLEISKTSSSETFVGFSRALNILMVRILDHCCPNSAFRCMFTLLQQLYDPNHIMEVELSEHSMLSLSEMICKCIAKLNRSIGPKLASQELDPQVLLYDINTLLIGVPRDYLINPNGYPEFKEVYRMVKTVIYDLLQVLKNDFFTKFGVIEDHNQHNLVLVLSNRLIETRRRSIKRKSMVNAQT</sequence>
<comment type="similarity">
    <text evidence="15">Belongs to the TOG/XMAP215 family.</text>
</comment>
<keyword evidence="12" id="KW-0206">Cytoskeleton</keyword>
<evidence type="ECO:0000259" key="18">
    <source>
        <dbReference type="SMART" id="SM01349"/>
    </source>
</evidence>
<feature type="domain" description="TOG" evidence="18">
    <location>
        <begin position="859"/>
        <end position="1090"/>
    </location>
</feature>
<dbReference type="GO" id="GO:0051301">
    <property type="term" value="P:cell division"/>
    <property type="evidence" value="ECO:0007669"/>
    <property type="project" value="UniProtKB-KW"/>
</dbReference>
<evidence type="ECO:0000256" key="10">
    <source>
        <dbReference type="ARBA" id="ARBA00022776"/>
    </source>
</evidence>
<feature type="compositionally biased region" description="Low complexity" evidence="17">
    <location>
        <begin position="539"/>
        <end position="578"/>
    </location>
</feature>
<dbReference type="PANTHER" id="PTHR12609">
    <property type="entry name" value="MICROTUBULE ASSOCIATED PROTEIN XMAP215"/>
    <property type="match status" value="1"/>
</dbReference>
<keyword evidence="11" id="KW-0995">Kinetochore</keyword>
<dbReference type="GO" id="GO:0061863">
    <property type="term" value="F:microtubule plus end polymerase"/>
    <property type="evidence" value="ECO:0007669"/>
    <property type="project" value="InterPro"/>
</dbReference>
<evidence type="ECO:0000256" key="11">
    <source>
        <dbReference type="ARBA" id="ARBA00022838"/>
    </source>
</evidence>
<dbReference type="InterPro" id="IPR045110">
    <property type="entry name" value="XMAP215"/>
</dbReference>
<feature type="region of interest" description="Disordered" evidence="17">
    <location>
        <begin position="501"/>
        <end position="587"/>
    </location>
</feature>
<dbReference type="InterPro" id="IPR024395">
    <property type="entry name" value="CLASP_N_dom"/>
</dbReference>
<accession>A0A137PHE7</accession>
<keyword evidence="6" id="KW-0963">Cytoplasm</keyword>
<organism evidence="19 20">
    <name type="scientific">Conidiobolus coronatus (strain ATCC 28846 / CBS 209.66 / NRRL 28638)</name>
    <name type="common">Delacroixia coronata</name>
    <dbReference type="NCBI Taxonomy" id="796925"/>
    <lineage>
        <taxon>Eukaryota</taxon>
        <taxon>Fungi</taxon>
        <taxon>Fungi incertae sedis</taxon>
        <taxon>Zoopagomycota</taxon>
        <taxon>Entomophthoromycotina</taxon>
        <taxon>Entomophthoromycetes</taxon>
        <taxon>Entomophthorales</taxon>
        <taxon>Ancylistaceae</taxon>
        <taxon>Conidiobolus</taxon>
    </lineage>
</organism>
<dbReference type="InterPro" id="IPR021133">
    <property type="entry name" value="HEAT_type_2"/>
</dbReference>
<dbReference type="FunFam" id="1.25.10.10:FF:000068">
    <property type="entry name" value="cytoskeleton-associated protein 5 isoform X1"/>
    <property type="match status" value="1"/>
</dbReference>
<feature type="domain" description="TOG" evidence="18">
    <location>
        <begin position="596"/>
        <end position="829"/>
    </location>
</feature>
<dbReference type="GO" id="GO:0044732">
    <property type="term" value="C:mitotic spindle pole body"/>
    <property type="evidence" value="ECO:0007669"/>
    <property type="project" value="UniProtKB-ARBA"/>
</dbReference>
<keyword evidence="14" id="KW-0137">Centromere</keyword>
<evidence type="ECO:0000256" key="12">
    <source>
        <dbReference type="ARBA" id="ARBA00023212"/>
    </source>
</evidence>
<dbReference type="Pfam" id="PF12348">
    <property type="entry name" value="CLASP_N"/>
    <property type="match status" value="1"/>
</dbReference>
<comment type="subcellular location">
    <subcellularLocation>
        <location evidence="2">Chromosome</location>
        <location evidence="2">Centromere</location>
        <location evidence="2">Kinetochore</location>
    </subcellularLocation>
    <subcellularLocation>
        <location evidence="1">Cytoplasm</location>
        <location evidence="1">Cytoskeleton</location>
        <location evidence="1">Microtubule organizing center</location>
        <location evidence="1">Centrosome</location>
    </subcellularLocation>
    <subcellularLocation>
        <location evidence="3">Cytoplasm</location>
        <location evidence="3">Cytoskeleton</location>
        <location evidence="3">Spindle pole</location>
    </subcellularLocation>
</comment>
<evidence type="ECO:0000256" key="9">
    <source>
        <dbReference type="ARBA" id="ARBA00022737"/>
    </source>
</evidence>
<dbReference type="InterPro" id="IPR016024">
    <property type="entry name" value="ARM-type_fold"/>
</dbReference>
<evidence type="ECO:0000313" key="19">
    <source>
        <dbReference type="EMBL" id="KXN74395.1"/>
    </source>
</evidence>
<feature type="repeat" description="HEAT" evidence="16">
    <location>
        <begin position="442"/>
        <end position="480"/>
    </location>
</feature>
<dbReference type="STRING" id="796925.A0A137PHE7"/>
<keyword evidence="20" id="KW-1185">Reference proteome</keyword>
<dbReference type="Pfam" id="PF21041">
    <property type="entry name" value="XMAP215_CLASP_TOG"/>
    <property type="match status" value="4"/>
</dbReference>
<evidence type="ECO:0000256" key="1">
    <source>
        <dbReference type="ARBA" id="ARBA00004300"/>
    </source>
</evidence>
<dbReference type="SMART" id="SM01349">
    <property type="entry name" value="TOG"/>
    <property type="match status" value="5"/>
</dbReference>
<feature type="region of interest" description="Disordered" evidence="17">
    <location>
        <begin position="1083"/>
        <end position="1173"/>
    </location>
</feature>
<dbReference type="SUPFAM" id="SSF48371">
    <property type="entry name" value="ARM repeat"/>
    <property type="match status" value="2"/>
</dbReference>
<keyword evidence="10" id="KW-0498">Mitosis</keyword>
<dbReference type="InterPro" id="IPR034085">
    <property type="entry name" value="TOG"/>
</dbReference>
<dbReference type="OrthoDB" id="205662at2759"/>
<dbReference type="GO" id="GO:0005881">
    <property type="term" value="C:cytoplasmic microtubule"/>
    <property type="evidence" value="ECO:0007669"/>
    <property type="project" value="UniProtKB-ARBA"/>
</dbReference>
<feature type="domain" description="TOG" evidence="18">
    <location>
        <begin position="1192"/>
        <end position="1447"/>
    </location>
</feature>
<feature type="region of interest" description="Disordered" evidence="17">
    <location>
        <begin position="822"/>
        <end position="854"/>
    </location>
</feature>
<dbReference type="GO" id="GO:0051010">
    <property type="term" value="F:microtubule plus-end binding"/>
    <property type="evidence" value="ECO:0007669"/>
    <property type="project" value="InterPro"/>
</dbReference>
<dbReference type="FunFam" id="1.25.10.10:FF:000050">
    <property type="entry name" value="Cytoskeleton-associated protein 5 isoform X1"/>
    <property type="match status" value="1"/>
</dbReference>
<keyword evidence="13" id="KW-0131">Cell cycle</keyword>
<dbReference type="GO" id="GO:1990498">
    <property type="term" value="C:mitotic spindle microtubule"/>
    <property type="evidence" value="ECO:0007669"/>
    <property type="project" value="UniProtKB-ARBA"/>
</dbReference>
<feature type="compositionally biased region" description="Polar residues" evidence="17">
    <location>
        <begin position="1483"/>
        <end position="1495"/>
    </location>
</feature>
<evidence type="ECO:0000256" key="2">
    <source>
        <dbReference type="ARBA" id="ARBA00004629"/>
    </source>
</evidence>
<evidence type="ECO:0000256" key="3">
    <source>
        <dbReference type="ARBA" id="ARBA00004647"/>
    </source>
</evidence>
<dbReference type="InterPro" id="IPR048491">
    <property type="entry name" value="XMAP215_CLASP_TOG"/>
</dbReference>
<comment type="similarity">
    <text evidence="4">Belongs to the CLASP family.</text>
</comment>
<evidence type="ECO:0000256" key="13">
    <source>
        <dbReference type="ARBA" id="ARBA00023306"/>
    </source>
</evidence>
<dbReference type="FunFam" id="1.25.10.10:FF:000019">
    <property type="entry name" value="Cytoskeleton-associated protein 5"/>
    <property type="match status" value="1"/>
</dbReference>
<dbReference type="InterPro" id="IPR011989">
    <property type="entry name" value="ARM-like"/>
</dbReference>
<dbReference type="GO" id="GO:0000022">
    <property type="term" value="P:mitotic spindle elongation"/>
    <property type="evidence" value="ECO:0007669"/>
    <property type="project" value="UniProtKB-ARBA"/>
</dbReference>
<keyword evidence="7" id="KW-0132">Cell division</keyword>
<evidence type="ECO:0000256" key="15">
    <source>
        <dbReference type="ARBA" id="ARBA00025722"/>
    </source>
</evidence>
<evidence type="ECO:0000256" key="14">
    <source>
        <dbReference type="ARBA" id="ARBA00023328"/>
    </source>
</evidence>
<keyword evidence="5" id="KW-0158">Chromosome</keyword>
<feature type="region of interest" description="Disordered" evidence="17">
    <location>
        <begin position="1468"/>
        <end position="1496"/>
    </location>
</feature>
<dbReference type="GO" id="GO:0000776">
    <property type="term" value="C:kinetochore"/>
    <property type="evidence" value="ECO:0007669"/>
    <property type="project" value="UniProtKB-KW"/>
</dbReference>
<dbReference type="GO" id="GO:0000922">
    <property type="term" value="C:spindle pole"/>
    <property type="evidence" value="ECO:0007669"/>
    <property type="project" value="UniProtKB-SubCell"/>
</dbReference>
<dbReference type="GO" id="GO:0046785">
    <property type="term" value="P:microtubule polymerization"/>
    <property type="evidence" value="ECO:0007669"/>
    <property type="project" value="InterPro"/>
</dbReference>
<dbReference type="GO" id="GO:0099070">
    <property type="term" value="C:static microtubule bundle"/>
    <property type="evidence" value="ECO:0007669"/>
    <property type="project" value="UniProtKB-ARBA"/>
</dbReference>
<feature type="compositionally biased region" description="Low complexity" evidence="17">
    <location>
        <begin position="1140"/>
        <end position="1156"/>
    </location>
</feature>
<evidence type="ECO:0000256" key="8">
    <source>
        <dbReference type="ARBA" id="ARBA00022701"/>
    </source>
</evidence>
<dbReference type="PROSITE" id="PS50077">
    <property type="entry name" value="HEAT_REPEAT"/>
    <property type="match status" value="1"/>
</dbReference>
<keyword evidence="8" id="KW-0493">Microtubule</keyword>
<gene>
    <name evidence="19" type="ORF">CONCODRAFT_2599</name>
</gene>
<dbReference type="EMBL" id="KQ964424">
    <property type="protein sequence ID" value="KXN74395.1"/>
    <property type="molecule type" value="Genomic_DNA"/>
</dbReference>
<dbReference type="GO" id="GO:0030951">
    <property type="term" value="P:establishment or maintenance of microtubule cytoskeleton polarity"/>
    <property type="evidence" value="ECO:0007669"/>
    <property type="project" value="InterPro"/>
</dbReference>
<evidence type="ECO:0000313" key="20">
    <source>
        <dbReference type="Proteomes" id="UP000070444"/>
    </source>
</evidence>
<evidence type="ECO:0000256" key="4">
    <source>
        <dbReference type="ARBA" id="ARBA00009549"/>
    </source>
</evidence>